<accession>A0A380FZR5</accession>
<dbReference type="Pfam" id="PF00676">
    <property type="entry name" value="E1_dh"/>
    <property type="match status" value="1"/>
</dbReference>
<proteinExistence type="inferred from homology"/>
<dbReference type="Pfam" id="PF16870">
    <property type="entry name" value="OxoGdeHyase_C"/>
    <property type="match status" value="1"/>
</dbReference>
<dbReference type="HAMAP" id="MF_01169">
    <property type="entry name" value="SucA_OdhA"/>
    <property type="match status" value="1"/>
</dbReference>
<keyword evidence="4 6" id="KW-0324">Glycolysis</keyword>
<dbReference type="GO" id="GO:0006096">
    <property type="term" value="P:glycolytic process"/>
    <property type="evidence" value="ECO:0007669"/>
    <property type="project" value="UniProtKB-UniRule"/>
</dbReference>
<dbReference type="Gene3D" id="3.40.50.970">
    <property type="match status" value="1"/>
</dbReference>
<feature type="region of interest" description="Disordered" evidence="7">
    <location>
        <begin position="514"/>
        <end position="544"/>
    </location>
</feature>
<dbReference type="GO" id="GO:0045252">
    <property type="term" value="C:oxoglutarate dehydrogenase complex"/>
    <property type="evidence" value="ECO:0007669"/>
    <property type="project" value="TreeGrafter"/>
</dbReference>
<dbReference type="AlphaFoldDB" id="A0A380FZR5"/>
<keyword evidence="3 6" id="KW-0786">Thiamine pyrophosphate</keyword>
<comment type="similarity">
    <text evidence="6">Belongs to the alpha-ketoglutarate dehydrogenase family.</text>
</comment>
<dbReference type="InterPro" id="IPR031717">
    <property type="entry name" value="ODO-1/KGD_C"/>
</dbReference>
<comment type="cofactor">
    <cofactor evidence="1 6">
        <name>thiamine diphosphate</name>
        <dbReference type="ChEBI" id="CHEBI:58937"/>
    </cofactor>
</comment>
<dbReference type="NCBIfam" id="NF006914">
    <property type="entry name" value="PRK09404.1"/>
    <property type="match status" value="1"/>
</dbReference>
<comment type="function">
    <text evidence="6">E1 component of the 2-oxoglutarate dehydrogenase (OGDH) complex which catalyzes the decarboxylation of 2-oxoglutarate, the first step in the conversion of 2-oxoglutarate to succinyl-CoA and CO(2).</text>
</comment>
<evidence type="ECO:0000313" key="10">
    <source>
        <dbReference type="EMBL" id="TGE19509.1"/>
    </source>
</evidence>
<dbReference type="PANTHER" id="PTHR23152">
    <property type="entry name" value="2-OXOGLUTARATE DEHYDROGENASE"/>
    <property type="match status" value="1"/>
</dbReference>
<dbReference type="SUPFAM" id="SSF52518">
    <property type="entry name" value="Thiamin diphosphate-binding fold (THDP-binding)"/>
    <property type="match status" value="2"/>
</dbReference>
<dbReference type="InterPro" id="IPR029061">
    <property type="entry name" value="THDP-binding"/>
</dbReference>
<comment type="catalytic activity">
    <reaction evidence="5 6">
        <text>N(6)-[(R)-lipoyl]-L-lysyl-[protein] + 2-oxoglutarate + H(+) = N(6)-[(R)-S(8)-succinyldihydrolipoyl]-L-lysyl-[protein] + CO2</text>
        <dbReference type="Rhea" id="RHEA:12188"/>
        <dbReference type="Rhea" id="RHEA-COMP:10474"/>
        <dbReference type="Rhea" id="RHEA-COMP:20092"/>
        <dbReference type="ChEBI" id="CHEBI:15378"/>
        <dbReference type="ChEBI" id="CHEBI:16526"/>
        <dbReference type="ChEBI" id="CHEBI:16810"/>
        <dbReference type="ChEBI" id="CHEBI:83099"/>
        <dbReference type="ChEBI" id="CHEBI:83120"/>
        <dbReference type="EC" id="1.2.4.2"/>
    </reaction>
</comment>
<evidence type="ECO:0000256" key="2">
    <source>
        <dbReference type="ARBA" id="ARBA00023002"/>
    </source>
</evidence>
<dbReference type="EC" id="1.2.4.2" evidence="6"/>
<reference evidence="10 12" key="2">
    <citation type="submission" date="2019-04" db="EMBL/GenBank/DDBJ databases">
        <title>Genomic characterization of Staphylococcus petrasii strains.</title>
        <authorList>
            <person name="Vrbovska V."/>
            <person name="Kovarovic V."/>
            <person name="Maslanova I."/>
            <person name="Indrakova A."/>
            <person name="Petras P."/>
            <person name="Sedo O."/>
            <person name="Svec P."/>
            <person name="Fisarova L."/>
            <person name="Sedlacek I."/>
            <person name="Doskar J."/>
            <person name="Pantucek R."/>
        </authorList>
    </citation>
    <scope>NUCLEOTIDE SEQUENCE [LARGE SCALE GENOMIC DNA]</scope>
    <source>
        <strain evidence="10 12">P5404</strain>
    </source>
</reference>
<dbReference type="SMART" id="SM00861">
    <property type="entry name" value="Transket_pyr"/>
    <property type="match status" value="1"/>
</dbReference>
<reference evidence="9 11" key="1">
    <citation type="submission" date="2018-06" db="EMBL/GenBank/DDBJ databases">
        <authorList>
            <consortium name="Pathogen Informatics"/>
            <person name="Doyle S."/>
        </authorList>
    </citation>
    <scope>NUCLEOTIDE SEQUENCE [LARGE SCALE GENOMIC DNA]</scope>
    <source>
        <strain evidence="9 11">NCTC13830</strain>
    </source>
</reference>
<keyword evidence="12" id="KW-1185">Reference proteome</keyword>
<comment type="subunit">
    <text evidence="6">Homodimer. Part of the 2-oxoglutarate dehydrogenase (OGDH) complex composed of E1 (2-oxoglutarate dehydrogenase), E2 (dihydrolipoamide succinyltransferase) and E3 (dihydrolipoamide dehydrogenase); the complex contains multiple copies of the three enzymatic components (E1, E2 and E3).</text>
</comment>
<dbReference type="PANTHER" id="PTHR23152:SF4">
    <property type="entry name" value="2-OXOADIPATE DEHYDROGENASE COMPLEX COMPONENT E1"/>
    <property type="match status" value="1"/>
</dbReference>
<dbReference type="Proteomes" id="UP000254047">
    <property type="component" value="Unassembled WGS sequence"/>
</dbReference>
<dbReference type="InterPro" id="IPR023784">
    <property type="entry name" value="2oxoglutarate_DH_E1_bac"/>
</dbReference>
<evidence type="ECO:0000313" key="11">
    <source>
        <dbReference type="Proteomes" id="UP000254047"/>
    </source>
</evidence>
<dbReference type="InterPro" id="IPR042179">
    <property type="entry name" value="KGD_C_sf"/>
</dbReference>
<evidence type="ECO:0000313" key="9">
    <source>
        <dbReference type="EMBL" id="SUM44245.1"/>
    </source>
</evidence>
<dbReference type="Gene3D" id="3.40.50.11610">
    <property type="entry name" value="Multifunctional 2-oxoglutarate metabolism enzyme, C-terminal domain"/>
    <property type="match status" value="1"/>
</dbReference>
<dbReference type="EMBL" id="SRLS01000001">
    <property type="protein sequence ID" value="TGE19509.1"/>
    <property type="molecule type" value="Genomic_DNA"/>
</dbReference>
<dbReference type="EMBL" id="UHDO01000001">
    <property type="protein sequence ID" value="SUM44245.1"/>
    <property type="molecule type" value="Genomic_DNA"/>
</dbReference>
<feature type="compositionally biased region" description="Basic and acidic residues" evidence="7">
    <location>
        <begin position="517"/>
        <end position="534"/>
    </location>
</feature>
<dbReference type="Pfam" id="PF02779">
    <property type="entry name" value="Transket_pyr"/>
    <property type="match status" value="1"/>
</dbReference>
<dbReference type="GO" id="GO:0004591">
    <property type="term" value="F:oxoglutarate dehydrogenase (succinyl-transferring) activity"/>
    <property type="evidence" value="ECO:0007669"/>
    <property type="project" value="UniProtKB-UniRule"/>
</dbReference>
<dbReference type="GO" id="GO:0006099">
    <property type="term" value="P:tricarboxylic acid cycle"/>
    <property type="evidence" value="ECO:0007669"/>
    <property type="project" value="TreeGrafter"/>
</dbReference>
<protein>
    <recommendedName>
        <fullName evidence="6">2-oxoglutarate dehydrogenase E1 component</fullName>
        <ecNumber evidence="6">1.2.4.2</ecNumber>
    </recommendedName>
    <alternativeName>
        <fullName evidence="6">Alpha-ketoglutarate dehydrogenase</fullName>
    </alternativeName>
</protein>
<evidence type="ECO:0000256" key="1">
    <source>
        <dbReference type="ARBA" id="ARBA00001964"/>
    </source>
</evidence>
<name>A0A380FZR5_9STAP</name>
<evidence type="ECO:0000256" key="4">
    <source>
        <dbReference type="ARBA" id="ARBA00023152"/>
    </source>
</evidence>
<gene>
    <name evidence="9" type="primary">sucA</name>
    <name evidence="6" type="synonym">odhA</name>
    <name evidence="10" type="ORF">BJR09_00685</name>
    <name evidence="9" type="ORF">NCTC13830_01644</name>
</gene>
<feature type="domain" description="Transketolase-like pyrimidine-binding" evidence="8">
    <location>
        <begin position="592"/>
        <end position="788"/>
    </location>
</feature>
<dbReference type="GO" id="GO:0005829">
    <property type="term" value="C:cytosol"/>
    <property type="evidence" value="ECO:0007669"/>
    <property type="project" value="TreeGrafter"/>
</dbReference>
<evidence type="ECO:0000256" key="7">
    <source>
        <dbReference type="SAM" id="MobiDB-lite"/>
    </source>
</evidence>
<evidence type="ECO:0000259" key="8">
    <source>
        <dbReference type="SMART" id="SM00861"/>
    </source>
</evidence>
<dbReference type="NCBIfam" id="TIGR00239">
    <property type="entry name" value="2oxo_dh_E1"/>
    <property type="match status" value="1"/>
</dbReference>
<evidence type="ECO:0000313" key="12">
    <source>
        <dbReference type="Proteomes" id="UP000297598"/>
    </source>
</evidence>
<evidence type="ECO:0000256" key="6">
    <source>
        <dbReference type="HAMAP-Rule" id="MF_01169"/>
    </source>
</evidence>
<dbReference type="Gene3D" id="1.10.287.1150">
    <property type="entry name" value="TPP helical domain"/>
    <property type="match status" value="1"/>
</dbReference>
<evidence type="ECO:0000256" key="3">
    <source>
        <dbReference type="ARBA" id="ARBA00023052"/>
    </source>
</evidence>
<sequence length="935" mass="105546">MAKDNKDVTEAPVNFGANLGLMLDLYDDYLQDPSSVPDDLQVLFSTIKNGEANIEAKPTTKGSGSSADDSTIKRIMRLIDNIRQYGHLKADIYPVNAPKRTNVPKLSIEDFNLDKETLEQISAGIVSEHFSDIYDNAYEAIERMEKRYKGPIAFEYNHINNNKERTWLKRRIETPYKANINNDEKIKLFETLAHVEGFEKYLHKNFVGAKRFSIEGVDTLVPMLQHTLKRAAEVEIQNIQIGMAHRGRLNVLTHVLEKPYEMMISEFMHTDPMKFLPEDGSLELTSGWTGDVKYHLGGVKTTSSYGIEQRISLANNPSHLEIVAPVVIGKTRAAQDDTHHNGGPTTDFHKAMPIIVHGDAAYPGQGINFETMNLSNLDGYSTGGALHIITNNRIGFTTEPVDGRSTTYSSDIAKGYDVPILHVNADNVEATIEAIDIAMDFRKEFHKDFVIDLVGYRRYGHNEMDEPSITNPVPYQNIRKHDSVEIIYGNKLVDEGVINKDQMNEIMDNVQKSMRSAQDKIDKADKMDNPDMEKPNSLQQPLQSDDKDFTFDHLKEINDAMLTYPDGFHVLKKLNKVLEKRREPFEKEDGLVDWAQAEQLAFATIVQDGISVRLTGQDSERGTFSHRHAVLHDEENGDVYTPLHHVPDQKATFEVHNSPLSEAAVVGFEYGYNVENKESMNIWEAQYGDFSNMAQMIFDNFMSSGRAKWGERTGLTLFLPHAFEGQGAEHSSARLERFLQLAAENNSTVVNLSSSSNYFHLLRAQAKSLGTEAMRPLIIMSPKSLLRNKTVAQPIDKFTSGGFKPILVDEADKDKVTKVILASGKMFIDLKEHLAKNPNESILLVAVERLYPFPEEEIREVLNELPNLETVSWVQEEPKNQGAWLFVYPYLKSLVGNEYNLSYHGRIQRAAPAEGDGEIHKLVQNKIIESSTQNN</sequence>
<organism evidence="9 11">
    <name type="scientific">Staphylococcus petrasii</name>
    <dbReference type="NCBI Taxonomy" id="1276936"/>
    <lineage>
        <taxon>Bacteria</taxon>
        <taxon>Bacillati</taxon>
        <taxon>Bacillota</taxon>
        <taxon>Bacilli</taxon>
        <taxon>Bacillales</taxon>
        <taxon>Staphylococcaceae</taxon>
        <taxon>Staphylococcus</taxon>
    </lineage>
</organism>
<dbReference type="InterPro" id="IPR001017">
    <property type="entry name" value="DH_E1"/>
</dbReference>
<dbReference type="PIRSF" id="PIRSF000157">
    <property type="entry name" value="Oxoglu_dh_E1"/>
    <property type="match status" value="1"/>
</dbReference>
<dbReference type="FunFam" id="3.40.50.970:FF:000036">
    <property type="entry name" value="2-oxoglutarate dehydrogenase E1 component"/>
    <property type="match status" value="1"/>
</dbReference>
<evidence type="ECO:0000256" key="5">
    <source>
        <dbReference type="ARBA" id="ARBA00051911"/>
    </source>
</evidence>
<dbReference type="GO" id="GO:0030976">
    <property type="term" value="F:thiamine pyrophosphate binding"/>
    <property type="evidence" value="ECO:0007669"/>
    <property type="project" value="UniProtKB-UniRule"/>
</dbReference>
<dbReference type="InterPro" id="IPR011603">
    <property type="entry name" value="2oxoglutarate_DH_E1"/>
</dbReference>
<dbReference type="CDD" id="cd02016">
    <property type="entry name" value="TPP_E1_OGDC_like"/>
    <property type="match status" value="1"/>
</dbReference>
<dbReference type="NCBIfam" id="NF008907">
    <property type="entry name" value="PRK12270.1"/>
    <property type="match status" value="1"/>
</dbReference>
<dbReference type="Gene3D" id="3.40.50.12470">
    <property type="match status" value="1"/>
</dbReference>
<keyword evidence="2 6" id="KW-0560">Oxidoreductase</keyword>
<dbReference type="Proteomes" id="UP000297598">
    <property type="component" value="Unassembled WGS sequence"/>
</dbReference>
<dbReference type="RefSeq" id="WP_103298397.1">
    <property type="nucleotide sequence ID" value="NZ_PPQT01000077.1"/>
</dbReference>
<dbReference type="OrthoDB" id="9759785at2"/>
<dbReference type="InterPro" id="IPR005475">
    <property type="entry name" value="Transketolase-like_Pyr-bd"/>
</dbReference>